<accession>A0A0R3CJP1</accession>
<comment type="caution">
    <text evidence="1">The sequence shown here is derived from an EMBL/GenBank/DDBJ whole genome shotgun (WGS) entry which is preliminary data.</text>
</comment>
<dbReference type="RefSeq" id="WP_156446952.1">
    <property type="nucleotide sequence ID" value="NZ_LJYF01000026.1"/>
</dbReference>
<reference evidence="1 2" key="1">
    <citation type="submission" date="2015-09" db="EMBL/GenBank/DDBJ databases">
        <title>Draft Genome Sequence of the Strain BR 3267 (Bradyrhizobium yuanmingense) recommended as inoculant for cowpea in Brazil.</title>
        <authorList>
            <person name="Simoes-Araujo J.L."/>
            <person name="Zilli J.E."/>
        </authorList>
    </citation>
    <scope>NUCLEOTIDE SEQUENCE [LARGE SCALE GENOMIC DNA]</scope>
    <source>
        <strain evidence="1 2">BR3267</strain>
    </source>
</reference>
<gene>
    <name evidence="1" type="ORF">AOQ72_19095</name>
</gene>
<protein>
    <recommendedName>
        <fullName evidence="3">Ribbon-helix-helix protein CopG domain-containing protein</fullName>
    </recommendedName>
</protein>
<sequence>MSERLQLTVDKEDLELIDKIQKLCKLDGRSEVVQEALVLLGWAAAATNDGLTVAAVDEVNNKFREVETKALQRARRRIHAA</sequence>
<evidence type="ECO:0000313" key="1">
    <source>
        <dbReference type="EMBL" id="KRP96412.1"/>
    </source>
</evidence>
<organism evidence="1 2">
    <name type="scientific">Bradyrhizobium yuanmingense</name>
    <dbReference type="NCBI Taxonomy" id="108015"/>
    <lineage>
        <taxon>Bacteria</taxon>
        <taxon>Pseudomonadati</taxon>
        <taxon>Pseudomonadota</taxon>
        <taxon>Alphaproteobacteria</taxon>
        <taxon>Hyphomicrobiales</taxon>
        <taxon>Nitrobacteraceae</taxon>
        <taxon>Bradyrhizobium</taxon>
    </lineage>
</organism>
<dbReference type="EMBL" id="LJYF01000026">
    <property type="protein sequence ID" value="KRP96412.1"/>
    <property type="molecule type" value="Genomic_DNA"/>
</dbReference>
<evidence type="ECO:0008006" key="3">
    <source>
        <dbReference type="Google" id="ProtNLM"/>
    </source>
</evidence>
<dbReference type="AlphaFoldDB" id="A0A0R3CJP1"/>
<dbReference type="Proteomes" id="UP000051380">
    <property type="component" value="Unassembled WGS sequence"/>
</dbReference>
<proteinExistence type="predicted"/>
<name>A0A0R3CJP1_9BRAD</name>
<evidence type="ECO:0000313" key="2">
    <source>
        <dbReference type="Proteomes" id="UP000051380"/>
    </source>
</evidence>